<dbReference type="EMBL" id="WIUZ02000023">
    <property type="protein sequence ID" value="KAF9778379.1"/>
    <property type="molecule type" value="Genomic_DNA"/>
</dbReference>
<dbReference type="PANTHER" id="PTHR13710">
    <property type="entry name" value="DNA HELICASE RECQ FAMILY MEMBER"/>
    <property type="match status" value="1"/>
</dbReference>
<dbReference type="GO" id="GO:0009378">
    <property type="term" value="F:four-way junction helicase activity"/>
    <property type="evidence" value="ECO:0007669"/>
    <property type="project" value="TreeGrafter"/>
</dbReference>
<dbReference type="GO" id="GO:0016787">
    <property type="term" value="F:hydrolase activity"/>
    <property type="evidence" value="ECO:0007669"/>
    <property type="project" value="UniProtKB-KW"/>
</dbReference>
<dbReference type="GO" id="GO:0043138">
    <property type="term" value="F:3'-5' DNA helicase activity"/>
    <property type="evidence" value="ECO:0007669"/>
    <property type="project" value="UniProtKB-EC"/>
</dbReference>
<dbReference type="SMART" id="SM00490">
    <property type="entry name" value="HELICc"/>
    <property type="match status" value="1"/>
</dbReference>
<feature type="non-terminal residue" evidence="11">
    <location>
        <position position="520"/>
    </location>
</feature>
<dbReference type="Proteomes" id="UP000736335">
    <property type="component" value="Unassembled WGS sequence"/>
</dbReference>
<dbReference type="InterPro" id="IPR027417">
    <property type="entry name" value="P-loop_NTPase"/>
</dbReference>
<evidence type="ECO:0000313" key="11">
    <source>
        <dbReference type="EMBL" id="KAF9778379.1"/>
    </source>
</evidence>
<dbReference type="GO" id="GO:0005694">
    <property type="term" value="C:chromosome"/>
    <property type="evidence" value="ECO:0007669"/>
    <property type="project" value="TreeGrafter"/>
</dbReference>
<dbReference type="SUPFAM" id="SSF52540">
    <property type="entry name" value="P-loop containing nucleoside triphosphate hydrolases"/>
    <property type="match status" value="1"/>
</dbReference>
<evidence type="ECO:0000256" key="2">
    <source>
        <dbReference type="ARBA" id="ARBA00022741"/>
    </source>
</evidence>
<evidence type="ECO:0000256" key="1">
    <source>
        <dbReference type="ARBA" id="ARBA00005446"/>
    </source>
</evidence>
<organism evidence="11 12">
    <name type="scientific">Thelephora terrestris</name>
    <dbReference type="NCBI Taxonomy" id="56493"/>
    <lineage>
        <taxon>Eukaryota</taxon>
        <taxon>Fungi</taxon>
        <taxon>Dikarya</taxon>
        <taxon>Basidiomycota</taxon>
        <taxon>Agaricomycotina</taxon>
        <taxon>Agaricomycetes</taxon>
        <taxon>Thelephorales</taxon>
        <taxon>Thelephoraceae</taxon>
        <taxon>Thelephora</taxon>
    </lineage>
</organism>
<accession>A0A9P6H3W8</accession>
<dbReference type="Pfam" id="PF00271">
    <property type="entry name" value="Helicase_C"/>
    <property type="match status" value="1"/>
</dbReference>
<gene>
    <name evidence="11" type="ORF">BJ322DRAFT_1092830</name>
</gene>
<evidence type="ECO:0000256" key="5">
    <source>
        <dbReference type="ARBA" id="ARBA00023235"/>
    </source>
</evidence>
<reference evidence="11" key="2">
    <citation type="submission" date="2020-11" db="EMBL/GenBank/DDBJ databases">
        <authorList>
            <consortium name="DOE Joint Genome Institute"/>
            <person name="Kuo A."/>
            <person name="Miyauchi S."/>
            <person name="Kiss E."/>
            <person name="Drula E."/>
            <person name="Kohler A."/>
            <person name="Sanchez-Garcia M."/>
            <person name="Andreopoulos B."/>
            <person name="Barry K.W."/>
            <person name="Bonito G."/>
            <person name="Buee M."/>
            <person name="Carver A."/>
            <person name="Chen C."/>
            <person name="Cichocki N."/>
            <person name="Clum A."/>
            <person name="Culley D."/>
            <person name="Crous P.W."/>
            <person name="Fauchery L."/>
            <person name="Girlanda M."/>
            <person name="Hayes R."/>
            <person name="Keri Z."/>
            <person name="Labutti K."/>
            <person name="Lipzen A."/>
            <person name="Lombard V."/>
            <person name="Magnuson J."/>
            <person name="Maillard F."/>
            <person name="Morin E."/>
            <person name="Murat C."/>
            <person name="Nolan M."/>
            <person name="Ohm R."/>
            <person name="Pangilinan J."/>
            <person name="Pereira M."/>
            <person name="Perotto S."/>
            <person name="Peter M."/>
            <person name="Riley R."/>
            <person name="Sitrit Y."/>
            <person name="Stielow B."/>
            <person name="Szollosi G."/>
            <person name="Zifcakova L."/>
            <person name="Stursova M."/>
            <person name="Spatafora J.W."/>
            <person name="Tedersoo L."/>
            <person name="Vaario L.-M."/>
            <person name="Yamada A."/>
            <person name="Yan M."/>
            <person name="Wang P."/>
            <person name="Xu J."/>
            <person name="Bruns T."/>
            <person name="Baldrian P."/>
            <person name="Vilgalys R."/>
            <person name="Henrissat B."/>
            <person name="Grigoriev I.V."/>
            <person name="Hibbett D."/>
            <person name="Nagy L.G."/>
            <person name="Martin F.M."/>
        </authorList>
    </citation>
    <scope>NUCLEOTIDE SEQUENCE</scope>
    <source>
        <strain evidence="11">UH-Tt-Lm1</strain>
    </source>
</reference>
<evidence type="ECO:0000256" key="3">
    <source>
        <dbReference type="ARBA" id="ARBA00022840"/>
    </source>
</evidence>
<feature type="domain" description="Helicase C-terminal" evidence="10">
    <location>
        <begin position="270"/>
        <end position="436"/>
    </location>
</feature>
<evidence type="ECO:0000256" key="8">
    <source>
        <dbReference type="ARBA" id="ARBA00034808"/>
    </source>
</evidence>
<dbReference type="GO" id="GO:0003677">
    <property type="term" value="F:DNA binding"/>
    <property type="evidence" value="ECO:0007669"/>
    <property type="project" value="UniProtKB-KW"/>
</dbReference>
<dbReference type="InterPro" id="IPR001650">
    <property type="entry name" value="Helicase_C-like"/>
</dbReference>
<proteinExistence type="inferred from homology"/>
<dbReference type="Gene3D" id="3.40.50.300">
    <property type="entry name" value="P-loop containing nucleotide triphosphate hydrolases"/>
    <property type="match status" value="2"/>
</dbReference>
<evidence type="ECO:0000256" key="7">
    <source>
        <dbReference type="ARBA" id="ARBA00034617"/>
    </source>
</evidence>
<dbReference type="OrthoDB" id="2995840at2759"/>
<dbReference type="EC" id="5.6.2.4" evidence="8"/>
<dbReference type="Pfam" id="PF00270">
    <property type="entry name" value="DEAD"/>
    <property type="match status" value="1"/>
</dbReference>
<dbReference type="InterPro" id="IPR011545">
    <property type="entry name" value="DEAD/DEAH_box_helicase_dom"/>
</dbReference>
<dbReference type="GO" id="GO:0000724">
    <property type="term" value="P:double-strand break repair via homologous recombination"/>
    <property type="evidence" value="ECO:0007669"/>
    <property type="project" value="TreeGrafter"/>
</dbReference>
<evidence type="ECO:0000256" key="4">
    <source>
        <dbReference type="ARBA" id="ARBA00023125"/>
    </source>
</evidence>
<comment type="catalytic activity">
    <reaction evidence="7">
        <text>Couples ATP hydrolysis with the unwinding of duplex DNA by translocating in the 3'-5' direction.</text>
        <dbReference type="EC" id="5.6.2.4"/>
    </reaction>
</comment>
<comment type="similarity">
    <text evidence="1">Belongs to the helicase family. RecQ subfamily.</text>
</comment>
<keyword evidence="5" id="KW-0413">Isomerase</keyword>
<keyword evidence="3" id="KW-0067">ATP-binding</keyword>
<reference evidence="11" key="1">
    <citation type="journal article" date="2020" name="Nat. Commun.">
        <title>Large-scale genome sequencing of mycorrhizal fungi provides insights into the early evolution of symbiotic traits.</title>
        <authorList>
            <person name="Miyauchi S."/>
            <person name="Kiss E."/>
            <person name="Kuo A."/>
            <person name="Drula E."/>
            <person name="Kohler A."/>
            <person name="Sanchez-Garcia M."/>
            <person name="Morin E."/>
            <person name="Andreopoulos B."/>
            <person name="Barry K.W."/>
            <person name="Bonito G."/>
            <person name="Buee M."/>
            <person name="Carver A."/>
            <person name="Chen C."/>
            <person name="Cichocki N."/>
            <person name="Clum A."/>
            <person name="Culley D."/>
            <person name="Crous P.W."/>
            <person name="Fauchery L."/>
            <person name="Girlanda M."/>
            <person name="Hayes R.D."/>
            <person name="Keri Z."/>
            <person name="LaButti K."/>
            <person name="Lipzen A."/>
            <person name="Lombard V."/>
            <person name="Magnuson J."/>
            <person name="Maillard F."/>
            <person name="Murat C."/>
            <person name="Nolan M."/>
            <person name="Ohm R.A."/>
            <person name="Pangilinan J."/>
            <person name="Pereira M.F."/>
            <person name="Perotto S."/>
            <person name="Peter M."/>
            <person name="Pfister S."/>
            <person name="Riley R."/>
            <person name="Sitrit Y."/>
            <person name="Stielow J.B."/>
            <person name="Szollosi G."/>
            <person name="Zifcakova L."/>
            <person name="Stursova M."/>
            <person name="Spatafora J.W."/>
            <person name="Tedersoo L."/>
            <person name="Vaario L.M."/>
            <person name="Yamada A."/>
            <person name="Yan M."/>
            <person name="Wang P."/>
            <person name="Xu J."/>
            <person name="Bruns T."/>
            <person name="Baldrian P."/>
            <person name="Vilgalys R."/>
            <person name="Dunand C."/>
            <person name="Henrissat B."/>
            <person name="Grigoriev I.V."/>
            <person name="Hibbett D."/>
            <person name="Nagy L.G."/>
            <person name="Martin F.M."/>
        </authorList>
    </citation>
    <scope>NUCLEOTIDE SEQUENCE</scope>
    <source>
        <strain evidence="11">UH-Tt-Lm1</strain>
    </source>
</reference>
<keyword evidence="6" id="KW-0539">Nucleus</keyword>
<dbReference type="PROSITE" id="PS51192">
    <property type="entry name" value="HELICASE_ATP_BIND_1"/>
    <property type="match status" value="1"/>
</dbReference>
<comment type="caution">
    <text evidence="11">The sequence shown here is derived from an EMBL/GenBank/DDBJ whole genome shotgun (WGS) entry which is preliminary data.</text>
</comment>
<evidence type="ECO:0000313" key="12">
    <source>
        <dbReference type="Proteomes" id="UP000736335"/>
    </source>
</evidence>
<feature type="domain" description="Helicase ATP-binding" evidence="9">
    <location>
        <begin position="57"/>
        <end position="224"/>
    </location>
</feature>
<dbReference type="PANTHER" id="PTHR13710:SF153">
    <property type="entry name" value="RECQ-LIKE DNA HELICASE BLM"/>
    <property type="match status" value="1"/>
</dbReference>
<keyword evidence="12" id="KW-1185">Reference proteome</keyword>
<dbReference type="PROSITE" id="PS51194">
    <property type="entry name" value="HELICASE_CTER"/>
    <property type="match status" value="1"/>
</dbReference>
<dbReference type="AlphaFoldDB" id="A0A9P6H3W8"/>
<protein>
    <recommendedName>
        <fullName evidence="8">DNA 3'-5' helicase</fullName>
        <ecNumber evidence="8">5.6.2.4</ecNumber>
    </recommendedName>
</protein>
<evidence type="ECO:0000259" key="9">
    <source>
        <dbReference type="PROSITE" id="PS51192"/>
    </source>
</evidence>
<sequence length="520" mass="58477">MRVKCRRSAVPTRVAPTYCPYHRSAKTLVISRVKSYPTRSTFAASNTAFVFELSNEMPTWAGSWDKDLGSQTLQNTTLLYAPLLAFRLQDTTAIGLSITPTKALGRDQEHSARSKGIPAIAIDEDTASHASHNEHRDLVKEVMGGKYGLVIVSPEMLTSERLKPLLADPKFRNHLRIVFVDECHLVEEQGADFRLCYKEIGRIRHRLPSSVPWVAVSATLPVGKTFDRVMASLGFNPGCYVHTHLPIDNPHVCYIPRFFQYPVSANTFLDISWLIPSAATSATDITKSLIFCNTINLGTRVYSFLKRLLPQSLSPKEIILPYHSLISDQGRLRAMERFRTGTTQIIVASDCFTWGVDVSDIRQVIVFDVPSSFSKLVQQMGRAGRDKKPATAITYASRWVRDVVEDSKGLKGQKAADLKHRESMCQLLRTWFNPPEDSCPCDVFCRCFGDDLFHPPNCCIKHSNVLPDLEPEPSRVEAFTAKHPKDPVLRSDRTHAPFTGLLQEAASDMISAWTRRTWDR</sequence>
<evidence type="ECO:0000259" key="10">
    <source>
        <dbReference type="PROSITE" id="PS51194"/>
    </source>
</evidence>
<keyword evidence="2" id="KW-0547">Nucleotide-binding</keyword>
<evidence type="ECO:0000256" key="6">
    <source>
        <dbReference type="ARBA" id="ARBA00023242"/>
    </source>
</evidence>
<dbReference type="InterPro" id="IPR014001">
    <property type="entry name" value="Helicase_ATP-bd"/>
</dbReference>
<dbReference type="GO" id="GO:0005524">
    <property type="term" value="F:ATP binding"/>
    <property type="evidence" value="ECO:0007669"/>
    <property type="project" value="UniProtKB-KW"/>
</dbReference>
<dbReference type="GO" id="GO:0005634">
    <property type="term" value="C:nucleus"/>
    <property type="evidence" value="ECO:0007669"/>
    <property type="project" value="TreeGrafter"/>
</dbReference>
<name>A0A9P6H3W8_9AGAM</name>
<keyword evidence="4" id="KW-0238">DNA-binding</keyword>
<keyword evidence="11" id="KW-0378">Hydrolase</keyword>
<dbReference type="GO" id="GO:0005737">
    <property type="term" value="C:cytoplasm"/>
    <property type="evidence" value="ECO:0007669"/>
    <property type="project" value="TreeGrafter"/>
</dbReference>